<feature type="region of interest" description="Disordered" evidence="2">
    <location>
        <begin position="1"/>
        <end position="28"/>
    </location>
</feature>
<dbReference type="InterPro" id="IPR008962">
    <property type="entry name" value="PapD-like_sf"/>
</dbReference>
<protein>
    <recommendedName>
        <fullName evidence="1">Major sperm protein</fullName>
    </recommendedName>
</protein>
<dbReference type="SUPFAM" id="SSF49354">
    <property type="entry name" value="PapD-like"/>
    <property type="match status" value="2"/>
</dbReference>
<evidence type="ECO:0000259" key="3">
    <source>
        <dbReference type="PROSITE" id="PS50202"/>
    </source>
</evidence>
<dbReference type="AlphaFoldDB" id="A0AAF3J7Y8"/>
<dbReference type="PANTHER" id="PTHR22947">
    <property type="entry name" value="MAJOR SPERM PROTEIN"/>
    <property type="match status" value="1"/>
</dbReference>
<dbReference type="InterPro" id="IPR051774">
    <property type="entry name" value="Sperm-specific_class_P"/>
</dbReference>
<dbReference type="PROSITE" id="PS50202">
    <property type="entry name" value="MSP"/>
    <property type="match status" value="1"/>
</dbReference>
<name>A0AAF3J7Y8_9BILA</name>
<evidence type="ECO:0000313" key="5">
    <source>
        <dbReference type="WBParaSite" id="MBELARI_LOCUS21808"/>
    </source>
</evidence>
<reference evidence="5" key="1">
    <citation type="submission" date="2024-02" db="UniProtKB">
        <authorList>
            <consortium name="WormBaseParasite"/>
        </authorList>
    </citation>
    <scope>IDENTIFICATION</scope>
</reference>
<dbReference type="PANTHER" id="PTHR22947:SF12">
    <property type="entry name" value="MAJOR SPERM PROTEIN"/>
    <property type="match status" value="1"/>
</dbReference>
<dbReference type="InterPro" id="IPR013783">
    <property type="entry name" value="Ig-like_fold"/>
</dbReference>
<comment type="function">
    <text evidence="1">Central component in molecular interactions underlying sperm crawling. Forms an extensive filament system that extends from sperm villipoda, along the leading edge of the pseudopod.</text>
</comment>
<evidence type="ECO:0000256" key="2">
    <source>
        <dbReference type="SAM" id="MobiDB-lite"/>
    </source>
</evidence>
<feature type="compositionally biased region" description="Basic and acidic residues" evidence="2">
    <location>
        <begin position="16"/>
        <end position="28"/>
    </location>
</feature>
<evidence type="ECO:0000256" key="1">
    <source>
        <dbReference type="RuleBase" id="RU003425"/>
    </source>
</evidence>
<keyword evidence="1" id="KW-0963">Cytoplasm</keyword>
<dbReference type="InterPro" id="IPR000535">
    <property type="entry name" value="MSP_dom"/>
</dbReference>
<feature type="region of interest" description="Disordered" evidence="2">
    <location>
        <begin position="56"/>
        <end position="81"/>
    </location>
</feature>
<dbReference type="Gene3D" id="2.60.40.10">
    <property type="entry name" value="Immunoglobulins"/>
    <property type="match status" value="1"/>
</dbReference>
<feature type="domain" description="MSP" evidence="3">
    <location>
        <begin position="201"/>
        <end position="301"/>
    </location>
</feature>
<dbReference type="WBParaSite" id="MBELARI_LOCUS21808">
    <property type="protein sequence ID" value="MBELARI_LOCUS21808"/>
    <property type="gene ID" value="MBELARI_LOCUS21808"/>
</dbReference>
<accession>A0AAF3J7Y8</accession>
<evidence type="ECO:0000313" key="4">
    <source>
        <dbReference type="Proteomes" id="UP000887575"/>
    </source>
</evidence>
<dbReference type="Pfam" id="PF00635">
    <property type="entry name" value="Motile_Sperm"/>
    <property type="match status" value="1"/>
</dbReference>
<keyword evidence="1" id="KW-0206">Cytoskeleton</keyword>
<organism evidence="4 5">
    <name type="scientific">Mesorhabditis belari</name>
    <dbReference type="NCBI Taxonomy" id="2138241"/>
    <lineage>
        <taxon>Eukaryota</taxon>
        <taxon>Metazoa</taxon>
        <taxon>Ecdysozoa</taxon>
        <taxon>Nematoda</taxon>
        <taxon>Chromadorea</taxon>
        <taxon>Rhabditida</taxon>
        <taxon>Rhabditina</taxon>
        <taxon>Rhabditomorpha</taxon>
        <taxon>Rhabditoidea</taxon>
        <taxon>Rhabditidae</taxon>
        <taxon>Mesorhabditinae</taxon>
        <taxon>Mesorhabditis</taxon>
    </lineage>
</organism>
<dbReference type="Proteomes" id="UP000887575">
    <property type="component" value="Unassembled WGS sequence"/>
</dbReference>
<feature type="compositionally biased region" description="Low complexity" evidence="2">
    <location>
        <begin position="56"/>
        <end position="67"/>
    </location>
</feature>
<keyword evidence="4" id="KW-1185">Reference proteome</keyword>
<proteinExistence type="predicted"/>
<sequence>MFHSFSKLATNHSRAKGGEKGSAHVKDKLQLHQQLEDLMKKRKEWDECREALLSASNSKTASSTTESSDTHSTADEAPEIPDEPAIIVSPESLIWHPNLRQVKCSDTILYRIYPVFWYLDPDETGILTITVANSVTDRGKVILQHTEALPTHLPYLLPQLFKWTPASLLQTVHLDSLPQKGVKTLGAWNPRDVDENERTGDDYFEPDSLMCSAKVLLWKENGPRVQTITFTNTTWARRALKVKCSDNRIYNVSPVHVALEPAEAVNISADGPFHILGPQDVFRAVNPEEIQSITIFSKSNS</sequence>